<dbReference type="Proteomes" id="UP000193411">
    <property type="component" value="Unassembled WGS sequence"/>
</dbReference>
<reference evidence="1 2" key="1">
    <citation type="submission" date="2016-07" db="EMBL/GenBank/DDBJ databases">
        <title>Pervasive Adenine N6-methylation of Active Genes in Fungi.</title>
        <authorList>
            <consortium name="DOE Joint Genome Institute"/>
            <person name="Mondo S.J."/>
            <person name="Dannebaum R.O."/>
            <person name="Kuo R.C."/>
            <person name="Labutti K."/>
            <person name="Haridas S."/>
            <person name="Kuo A."/>
            <person name="Salamov A."/>
            <person name="Ahrendt S.R."/>
            <person name="Lipzen A."/>
            <person name="Sullivan W."/>
            <person name="Andreopoulos W.B."/>
            <person name="Clum A."/>
            <person name="Lindquist E."/>
            <person name="Daum C."/>
            <person name="Ramamoorthy G.K."/>
            <person name="Gryganskyi A."/>
            <person name="Culley D."/>
            <person name="Magnuson J.K."/>
            <person name="James T.Y."/>
            <person name="O'Malley M.A."/>
            <person name="Stajich J.E."/>
            <person name="Spatafora J.W."/>
            <person name="Visel A."/>
            <person name="Grigoriev I.V."/>
        </authorList>
    </citation>
    <scope>NUCLEOTIDE SEQUENCE [LARGE SCALE GENOMIC DNA]</scope>
    <source>
        <strain evidence="1 2">PL171</strain>
    </source>
</reference>
<dbReference type="AlphaFoldDB" id="A0A1Y2HRP5"/>
<protein>
    <submittedName>
        <fullName evidence="1">Uncharacterized protein</fullName>
    </submittedName>
</protein>
<proteinExistence type="predicted"/>
<dbReference type="EMBL" id="MCFL01000016">
    <property type="protein sequence ID" value="ORZ36614.1"/>
    <property type="molecule type" value="Genomic_DNA"/>
</dbReference>
<comment type="caution">
    <text evidence="1">The sequence shown here is derived from an EMBL/GenBank/DDBJ whole genome shotgun (WGS) entry which is preliminary data.</text>
</comment>
<accession>A0A1Y2HRP5</accession>
<evidence type="ECO:0000313" key="1">
    <source>
        <dbReference type="EMBL" id="ORZ36614.1"/>
    </source>
</evidence>
<gene>
    <name evidence="1" type="ORF">BCR44DRAFT_408153</name>
</gene>
<sequence length="205" mass="22166">MSCMLAVIPTFTEPACFVDFFSAAKLALPPPGHEPLFLAPAARSFGMFRALLRAHDLGVLDGLADGLEQRHAHVLGKAMLRWSVDAATIKDFAQLGVVGRAVVSKWDLALYAIRIIANAGDAQQSLSAMRSLVGGEFLGEAIQMALDAQFADSIDDTIIAKLLRMQKELCDVSPTDYLVENNRLLSLSLPPSSPSSRQIQCLHAF</sequence>
<feature type="non-terminal residue" evidence="1">
    <location>
        <position position="205"/>
    </location>
</feature>
<name>A0A1Y2HRP5_9FUNG</name>
<organism evidence="1 2">
    <name type="scientific">Catenaria anguillulae PL171</name>
    <dbReference type="NCBI Taxonomy" id="765915"/>
    <lineage>
        <taxon>Eukaryota</taxon>
        <taxon>Fungi</taxon>
        <taxon>Fungi incertae sedis</taxon>
        <taxon>Blastocladiomycota</taxon>
        <taxon>Blastocladiomycetes</taxon>
        <taxon>Blastocladiales</taxon>
        <taxon>Catenariaceae</taxon>
        <taxon>Catenaria</taxon>
    </lineage>
</organism>
<evidence type="ECO:0000313" key="2">
    <source>
        <dbReference type="Proteomes" id="UP000193411"/>
    </source>
</evidence>
<keyword evidence="2" id="KW-1185">Reference proteome</keyword>